<dbReference type="RefSeq" id="WP_354369480.1">
    <property type="nucleotide sequence ID" value="NZ_JBEPMA010000020.1"/>
</dbReference>
<dbReference type="PROSITE" id="PS50110">
    <property type="entry name" value="RESPONSE_REGULATORY"/>
    <property type="match status" value="1"/>
</dbReference>
<name>A0ABV2JC42_9FIRM</name>
<gene>
    <name evidence="10" type="ORF">ABID14_001944</name>
</gene>
<evidence type="ECO:0000313" key="11">
    <source>
        <dbReference type="Proteomes" id="UP001549162"/>
    </source>
</evidence>
<reference evidence="10 11" key="1">
    <citation type="submission" date="2024-06" db="EMBL/GenBank/DDBJ databases">
        <title>Genomic Encyclopedia of Type Strains, Phase IV (KMG-IV): sequencing the most valuable type-strain genomes for metagenomic binning, comparative biology and taxonomic classification.</title>
        <authorList>
            <person name="Goeker M."/>
        </authorList>
    </citation>
    <scope>NUCLEOTIDE SEQUENCE [LARGE SCALE GENOMIC DNA]</scope>
    <source>
        <strain evidence="10 11">DSM 21460</strain>
    </source>
</reference>
<accession>A0ABV2JC42</accession>
<organism evidence="10 11">
    <name type="scientific">Peptoniphilus olsenii</name>
    <dbReference type="NCBI Taxonomy" id="411570"/>
    <lineage>
        <taxon>Bacteria</taxon>
        <taxon>Bacillati</taxon>
        <taxon>Bacillota</taxon>
        <taxon>Tissierellia</taxon>
        <taxon>Tissierellales</taxon>
        <taxon>Peptoniphilaceae</taxon>
        <taxon>Peptoniphilus</taxon>
    </lineage>
</organism>
<keyword evidence="4 7" id="KW-0238">DNA-binding</keyword>
<evidence type="ECO:0000256" key="1">
    <source>
        <dbReference type="ARBA" id="ARBA00022553"/>
    </source>
</evidence>
<dbReference type="InterPro" id="IPR039420">
    <property type="entry name" value="WalR-like"/>
</dbReference>
<keyword evidence="2" id="KW-0902">Two-component regulatory system</keyword>
<dbReference type="Gene3D" id="3.40.50.2300">
    <property type="match status" value="1"/>
</dbReference>
<dbReference type="Gene3D" id="1.10.10.10">
    <property type="entry name" value="Winged helix-like DNA-binding domain superfamily/Winged helix DNA-binding domain"/>
    <property type="match status" value="1"/>
</dbReference>
<dbReference type="InterPro" id="IPR011006">
    <property type="entry name" value="CheY-like_superfamily"/>
</dbReference>
<evidence type="ECO:0000313" key="10">
    <source>
        <dbReference type="EMBL" id="MET3618306.1"/>
    </source>
</evidence>
<dbReference type="PANTHER" id="PTHR48111">
    <property type="entry name" value="REGULATOR OF RPOS"/>
    <property type="match status" value="1"/>
</dbReference>
<dbReference type="CDD" id="cd17574">
    <property type="entry name" value="REC_OmpR"/>
    <property type="match status" value="1"/>
</dbReference>
<feature type="domain" description="Response regulatory" evidence="8">
    <location>
        <begin position="7"/>
        <end position="121"/>
    </location>
</feature>
<keyword evidence="5" id="KW-0804">Transcription</keyword>
<dbReference type="Pfam" id="PF00486">
    <property type="entry name" value="Trans_reg_C"/>
    <property type="match status" value="1"/>
</dbReference>
<dbReference type="PROSITE" id="PS51755">
    <property type="entry name" value="OMPR_PHOB"/>
    <property type="match status" value="1"/>
</dbReference>
<feature type="modified residue" description="4-aspartylphosphate" evidence="6">
    <location>
        <position position="57"/>
    </location>
</feature>
<dbReference type="SMART" id="SM00862">
    <property type="entry name" value="Trans_reg_C"/>
    <property type="match status" value="1"/>
</dbReference>
<dbReference type="SMART" id="SM00448">
    <property type="entry name" value="REC"/>
    <property type="match status" value="1"/>
</dbReference>
<dbReference type="Proteomes" id="UP001549162">
    <property type="component" value="Unassembled WGS sequence"/>
</dbReference>
<feature type="DNA-binding region" description="OmpR/PhoB-type" evidence="7">
    <location>
        <begin position="128"/>
        <end position="227"/>
    </location>
</feature>
<comment type="caution">
    <text evidence="10">The sequence shown here is derived from an EMBL/GenBank/DDBJ whole genome shotgun (WGS) entry which is preliminary data.</text>
</comment>
<keyword evidence="1 6" id="KW-0597">Phosphoprotein</keyword>
<dbReference type="InterPro" id="IPR001789">
    <property type="entry name" value="Sig_transdc_resp-reg_receiver"/>
</dbReference>
<evidence type="ECO:0000256" key="6">
    <source>
        <dbReference type="PROSITE-ProRule" id="PRU00169"/>
    </source>
</evidence>
<evidence type="ECO:0000259" key="9">
    <source>
        <dbReference type="PROSITE" id="PS51755"/>
    </source>
</evidence>
<keyword evidence="11" id="KW-1185">Reference proteome</keyword>
<evidence type="ECO:0000259" key="8">
    <source>
        <dbReference type="PROSITE" id="PS50110"/>
    </source>
</evidence>
<dbReference type="PANTHER" id="PTHR48111:SF40">
    <property type="entry name" value="PHOSPHATE REGULON TRANSCRIPTIONAL REGULATORY PROTEIN PHOB"/>
    <property type="match status" value="1"/>
</dbReference>
<protein>
    <submittedName>
        <fullName evidence="10">DNA-binding response OmpR family regulator</fullName>
    </submittedName>
</protein>
<sequence>MNITDRKILLVDDDEDILNLIESILKKFGFSNIVKALNQREALKILSELNIEMAILDIILPDGSGFEIIEKIREYSNIPVLFLSAISDIEKQYDGFYLGADDYIVKPFKEKELILRTRAILTRAYPESKTVKLIGSTIDFDNASVSKDSEEILLTAKEYNILYLLYQNKNRIVTIDGILSAVWGDDYFGYENTLMAHISKIRQKIEINPSKPKNLITYKSLGYKLRV</sequence>
<evidence type="ECO:0000256" key="5">
    <source>
        <dbReference type="ARBA" id="ARBA00023163"/>
    </source>
</evidence>
<dbReference type="CDD" id="cd00383">
    <property type="entry name" value="trans_reg_C"/>
    <property type="match status" value="1"/>
</dbReference>
<evidence type="ECO:0000256" key="3">
    <source>
        <dbReference type="ARBA" id="ARBA00023015"/>
    </source>
</evidence>
<feature type="domain" description="OmpR/PhoB-type" evidence="9">
    <location>
        <begin position="128"/>
        <end position="227"/>
    </location>
</feature>
<keyword evidence="3" id="KW-0805">Transcription regulation</keyword>
<evidence type="ECO:0000256" key="2">
    <source>
        <dbReference type="ARBA" id="ARBA00023012"/>
    </source>
</evidence>
<dbReference type="SUPFAM" id="SSF52172">
    <property type="entry name" value="CheY-like"/>
    <property type="match status" value="1"/>
</dbReference>
<dbReference type="InterPro" id="IPR001867">
    <property type="entry name" value="OmpR/PhoB-type_DNA-bd"/>
</dbReference>
<dbReference type="InterPro" id="IPR036388">
    <property type="entry name" value="WH-like_DNA-bd_sf"/>
</dbReference>
<evidence type="ECO:0000256" key="7">
    <source>
        <dbReference type="PROSITE-ProRule" id="PRU01091"/>
    </source>
</evidence>
<proteinExistence type="predicted"/>
<dbReference type="Pfam" id="PF00072">
    <property type="entry name" value="Response_reg"/>
    <property type="match status" value="1"/>
</dbReference>
<dbReference type="GO" id="GO:0003677">
    <property type="term" value="F:DNA binding"/>
    <property type="evidence" value="ECO:0007669"/>
    <property type="project" value="UniProtKB-KW"/>
</dbReference>
<dbReference type="EMBL" id="JBEPMA010000020">
    <property type="protein sequence ID" value="MET3618306.1"/>
    <property type="molecule type" value="Genomic_DNA"/>
</dbReference>
<evidence type="ECO:0000256" key="4">
    <source>
        <dbReference type="ARBA" id="ARBA00023125"/>
    </source>
</evidence>